<dbReference type="AlphaFoldDB" id="A0A2P2JD76"/>
<evidence type="ECO:0000259" key="2">
    <source>
        <dbReference type="Pfam" id="PF07889"/>
    </source>
</evidence>
<name>A0A2P2JD76_RHIMU</name>
<organism evidence="3">
    <name type="scientific">Rhizophora mucronata</name>
    <name type="common">Asiatic mangrove</name>
    <dbReference type="NCBI Taxonomy" id="61149"/>
    <lineage>
        <taxon>Eukaryota</taxon>
        <taxon>Viridiplantae</taxon>
        <taxon>Streptophyta</taxon>
        <taxon>Embryophyta</taxon>
        <taxon>Tracheophyta</taxon>
        <taxon>Spermatophyta</taxon>
        <taxon>Magnoliopsida</taxon>
        <taxon>eudicotyledons</taxon>
        <taxon>Gunneridae</taxon>
        <taxon>Pentapetalae</taxon>
        <taxon>rosids</taxon>
        <taxon>fabids</taxon>
        <taxon>Malpighiales</taxon>
        <taxon>Rhizophoraceae</taxon>
        <taxon>Rhizophora</taxon>
    </lineage>
</organism>
<evidence type="ECO:0000256" key="1">
    <source>
        <dbReference type="SAM" id="Coils"/>
    </source>
</evidence>
<feature type="domain" description="DUF1664" evidence="2">
    <location>
        <begin position="1"/>
        <end position="71"/>
    </location>
</feature>
<proteinExistence type="predicted"/>
<reference evidence="3" key="1">
    <citation type="submission" date="2018-02" db="EMBL/GenBank/DDBJ databases">
        <title>Rhizophora mucronata_Transcriptome.</title>
        <authorList>
            <person name="Meera S.P."/>
            <person name="Sreeshan A."/>
            <person name="Augustine A."/>
        </authorList>
    </citation>
    <scope>NUCLEOTIDE SEQUENCE</scope>
    <source>
        <tissue evidence="3">Leaf</tissue>
    </source>
</reference>
<feature type="coiled-coil region" evidence="1">
    <location>
        <begin position="16"/>
        <end position="43"/>
    </location>
</feature>
<sequence>MWWKGWSFSDVMFVTKKNMANAVSNVTKQLENLSETLASTKRHLTKRLESLDYKMEEQIGTSNLIVNEVGRTALGWINRAFHFLLP</sequence>
<keyword evidence="1" id="KW-0175">Coiled coil</keyword>
<dbReference type="InterPro" id="IPR012458">
    <property type="entry name" value="DUF1664"/>
</dbReference>
<accession>A0A2P2JD76</accession>
<dbReference type="PANTHER" id="PTHR46667">
    <property type="entry name" value="OS05G0182700 PROTEIN"/>
    <property type="match status" value="1"/>
</dbReference>
<dbReference type="EMBL" id="GGEC01010935">
    <property type="protein sequence ID" value="MBW91418.1"/>
    <property type="molecule type" value="Transcribed_RNA"/>
</dbReference>
<evidence type="ECO:0000313" key="3">
    <source>
        <dbReference type="EMBL" id="MBW91418.1"/>
    </source>
</evidence>
<dbReference type="PANTHER" id="PTHR46667:SF1">
    <property type="entry name" value="OS09G0482740 PROTEIN"/>
    <property type="match status" value="1"/>
</dbReference>
<dbReference type="Pfam" id="PF07889">
    <property type="entry name" value="DUF1664"/>
    <property type="match status" value="1"/>
</dbReference>
<protein>
    <recommendedName>
        <fullName evidence="2">DUF1664 domain-containing protein</fullName>
    </recommendedName>
</protein>